<protein>
    <submittedName>
        <fullName evidence="1">YbdD/YjiX family protein</fullName>
    </submittedName>
</protein>
<name>A0ABS1BAF0_9MICO</name>
<dbReference type="InterPro" id="IPR007423">
    <property type="entry name" value="Sel_put"/>
</dbReference>
<gene>
    <name evidence="1" type="ORF">I8D64_09465</name>
</gene>
<sequence length="81" mass="8674">MSTPVAPAGRQAGGTGPVPGRLVGALRGVRRFARGVLGSDAYDRYLHHHRITGCAHAPLSEKEFWRLKYAEQGENPSAGCC</sequence>
<comment type="caution">
    <text evidence="1">The sequence shown here is derived from an EMBL/GenBank/DDBJ whole genome shotgun (WGS) entry which is preliminary data.</text>
</comment>
<evidence type="ECO:0000313" key="1">
    <source>
        <dbReference type="EMBL" id="MBK0331629.1"/>
    </source>
</evidence>
<reference evidence="1 2" key="1">
    <citation type="submission" date="2020-12" db="EMBL/GenBank/DDBJ databases">
        <title>Brachybacterium sp. MASK1Z-5, whole genome shotgun sequence.</title>
        <authorList>
            <person name="Tuo L."/>
        </authorList>
    </citation>
    <scope>NUCLEOTIDE SEQUENCE [LARGE SCALE GENOMIC DNA]</scope>
    <source>
        <strain evidence="1 2">MASK1Z-5</strain>
    </source>
</reference>
<keyword evidence="2" id="KW-1185">Reference proteome</keyword>
<evidence type="ECO:0000313" key="2">
    <source>
        <dbReference type="Proteomes" id="UP000612352"/>
    </source>
</evidence>
<dbReference type="Proteomes" id="UP000612352">
    <property type="component" value="Unassembled WGS sequence"/>
</dbReference>
<organism evidence="1 2">
    <name type="scientific">Brachybacterium halotolerans</name>
    <dbReference type="NCBI Taxonomy" id="2795215"/>
    <lineage>
        <taxon>Bacteria</taxon>
        <taxon>Bacillati</taxon>
        <taxon>Actinomycetota</taxon>
        <taxon>Actinomycetes</taxon>
        <taxon>Micrococcales</taxon>
        <taxon>Dermabacteraceae</taxon>
        <taxon>Brachybacterium</taxon>
    </lineage>
</organism>
<dbReference type="EMBL" id="JAEDAJ010000004">
    <property type="protein sequence ID" value="MBK0331629.1"/>
    <property type="molecule type" value="Genomic_DNA"/>
</dbReference>
<accession>A0ABS1BAF0</accession>
<dbReference type="RefSeq" id="WP_200502252.1">
    <property type="nucleotide sequence ID" value="NZ_JAEDAJ010000004.1"/>
</dbReference>
<proteinExistence type="predicted"/>
<dbReference type="Pfam" id="PF04328">
    <property type="entry name" value="Sel_put"/>
    <property type="match status" value="1"/>
</dbReference>